<accession>M5TZ22</accession>
<feature type="region of interest" description="Disordered" evidence="5">
    <location>
        <begin position="47"/>
        <end position="79"/>
    </location>
</feature>
<evidence type="ECO:0000256" key="1">
    <source>
        <dbReference type="ARBA" id="ARBA00004196"/>
    </source>
</evidence>
<dbReference type="PROSITE" id="PS51352">
    <property type="entry name" value="THIOREDOXIN_2"/>
    <property type="match status" value="1"/>
</dbReference>
<dbReference type="SUPFAM" id="SSF52833">
    <property type="entry name" value="Thioredoxin-like"/>
    <property type="match status" value="1"/>
</dbReference>
<feature type="compositionally biased region" description="Polar residues" evidence="5">
    <location>
        <begin position="48"/>
        <end position="60"/>
    </location>
</feature>
<dbReference type="InterPro" id="IPR013766">
    <property type="entry name" value="Thioredoxin_domain"/>
</dbReference>
<dbReference type="AlphaFoldDB" id="M5TZ22"/>
<dbReference type="InterPro" id="IPR013740">
    <property type="entry name" value="Redoxin"/>
</dbReference>
<evidence type="ECO:0000313" key="8">
    <source>
        <dbReference type="Proteomes" id="UP000011885"/>
    </source>
</evidence>
<reference evidence="7 8" key="1">
    <citation type="journal article" date="2013" name="Mar. Genomics">
        <title>Expression of sulfatases in Rhodopirellula baltica and the diversity of sulfatases in the genus Rhodopirellula.</title>
        <authorList>
            <person name="Wegner C.E."/>
            <person name="Richter-Heitmann T."/>
            <person name="Klindworth A."/>
            <person name="Klockow C."/>
            <person name="Richter M."/>
            <person name="Achstetter T."/>
            <person name="Glockner F.O."/>
            <person name="Harder J."/>
        </authorList>
    </citation>
    <scope>NUCLEOTIDE SEQUENCE [LARGE SCALE GENOMIC DNA]</scope>
    <source>
        <strain evidence="7 8">SM41</strain>
    </source>
</reference>
<dbReference type="InterPro" id="IPR050553">
    <property type="entry name" value="Thioredoxin_ResA/DsbE_sf"/>
</dbReference>
<name>M5TZ22_9BACT</name>
<dbReference type="EMBL" id="ANOH01000275">
    <property type="protein sequence ID" value="EMI54467.1"/>
    <property type="molecule type" value="Genomic_DNA"/>
</dbReference>
<dbReference type="CDD" id="cd02966">
    <property type="entry name" value="TlpA_like_family"/>
    <property type="match status" value="1"/>
</dbReference>
<evidence type="ECO:0000256" key="2">
    <source>
        <dbReference type="ARBA" id="ARBA00022748"/>
    </source>
</evidence>
<evidence type="ECO:0000259" key="6">
    <source>
        <dbReference type="PROSITE" id="PS51352"/>
    </source>
</evidence>
<evidence type="ECO:0000313" key="7">
    <source>
        <dbReference type="EMBL" id="EMI54467.1"/>
    </source>
</evidence>
<organism evidence="7 8">
    <name type="scientific">Rhodopirellula sallentina SM41</name>
    <dbReference type="NCBI Taxonomy" id="1263870"/>
    <lineage>
        <taxon>Bacteria</taxon>
        <taxon>Pseudomonadati</taxon>
        <taxon>Planctomycetota</taxon>
        <taxon>Planctomycetia</taxon>
        <taxon>Pirellulales</taxon>
        <taxon>Pirellulaceae</taxon>
        <taxon>Rhodopirellula</taxon>
    </lineage>
</organism>
<keyword evidence="2" id="KW-0201">Cytochrome c-type biogenesis</keyword>
<dbReference type="PANTHER" id="PTHR42852">
    <property type="entry name" value="THIOL:DISULFIDE INTERCHANGE PROTEIN DSBE"/>
    <property type="match status" value="1"/>
</dbReference>
<comment type="caution">
    <text evidence="7">The sequence shown here is derived from an EMBL/GenBank/DDBJ whole genome shotgun (WGS) entry which is preliminary data.</text>
</comment>
<dbReference type="PATRIC" id="fig|1263870.3.peg.4302"/>
<evidence type="ECO:0000256" key="3">
    <source>
        <dbReference type="ARBA" id="ARBA00023157"/>
    </source>
</evidence>
<dbReference type="Pfam" id="PF08534">
    <property type="entry name" value="Redoxin"/>
    <property type="match status" value="1"/>
</dbReference>
<dbReference type="GO" id="GO:0017004">
    <property type="term" value="P:cytochrome complex assembly"/>
    <property type="evidence" value="ECO:0007669"/>
    <property type="project" value="UniProtKB-KW"/>
</dbReference>
<dbReference type="GO" id="GO:0016491">
    <property type="term" value="F:oxidoreductase activity"/>
    <property type="evidence" value="ECO:0007669"/>
    <property type="project" value="InterPro"/>
</dbReference>
<feature type="compositionally biased region" description="Acidic residues" evidence="5">
    <location>
        <begin position="61"/>
        <end position="78"/>
    </location>
</feature>
<keyword evidence="3" id="KW-1015">Disulfide bond</keyword>
<evidence type="ECO:0000256" key="5">
    <source>
        <dbReference type="SAM" id="MobiDB-lite"/>
    </source>
</evidence>
<keyword evidence="4" id="KW-0676">Redox-active center</keyword>
<dbReference type="PANTHER" id="PTHR42852:SF6">
    <property type="entry name" value="THIOL:DISULFIDE INTERCHANGE PROTEIN DSBE"/>
    <property type="match status" value="1"/>
</dbReference>
<comment type="subcellular location">
    <subcellularLocation>
        <location evidence="1">Cell envelope</location>
    </subcellularLocation>
</comment>
<dbReference type="GO" id="GO:0030313">
    <property type="term" value="C:cell envelope"/>
    <property type="evidence" value="ECO:0007669"/>
    <property type="project" value="UniProtKB-SubCell"/>
</dbReference>
<evidence type="ECO:0000256" key="4">
    <source>
        <dbReference type="ARBA" id="ARBA00023284"/>
    </source>
</evidence>
<gene>
    <name evidence="7" type="ORF">RSSM_04062</name>
</gene>
<protein>
    <submittedName>
        <fullName evidence="7">Thioredoxin related protein</fullName>
    </submittedName>
</protein>
<sequence length="519" mass="57738">MSRIGDAPMRRVRRLSNSNLGQRMKILYLSVVLFAVATPLWNAPVFGQSDTESVTDASETPSDETETDVASEEAEPTPEEAIRKLIEDGEPAEAAETLDEEIANSAPDQVIALQRLRSEIMSGFVRQRKYLQALEQGEKLVDALLDTEDAATNSGVIFQTVSRARFYGSRAGATERVGDLVGRVLAEISESTKDTPLKHVQIVGTLVPLQASQLGLQEKIAAAEELVDSYLASIDELELEEDNEVDRLITKTRLLLSKTRLPDANEEAKDALKRVMTSAMERYPDSIEMLTEYAKIEVSLIGSTVSNDPEAASARVEELDELIGDRYEANMVLKSIRGTMGAIQRRIESTLKLMELIGNPAPEFEIDAWVNEGETTLETLQGKVVLVDFWAVWCGPCIAAFPHLREWREEFKDKGFEVVGATQYYGYGWDDENNRISRGEKASNEDELVMLENFLAEHELEHPVIVVPEDNEMYDNYGVTGIPQLVVIDREGVVQMVKVGAGKETAEQIHEKLSELLND</sequence>
<dbReference type="Gene3D" id="3.40.30.10">
    <property type="entry name" value="Glutaredoxin"/>
    <property type="match status" value="1"/>
</dbReference>
<feature type="domain" description="Thioredoxin" evidence="6">
    <location>
        <begin position="355"/>
        <end position="518"/>
    </location>
</feature>
<proteinExistence type="predicted"/>
<dbReference type="Proteomes" id="UP000011885">
    <property type="component" value="Unassembled WGS sequence"/>
</dbReference>
<dbReference type="InterPro" id="IPR036249">
    <property type="entry name" value="Thioredoxin-like_sf"/>
</dbReference>
<keyword evidence="8" id="KW-1185">Reference proteome</keyword>